<dbReference type="Pfam" id="PF01618">
    <property type="entry name" value="MotA_ExbB"/>
    <property type="match status" value="1"/>
</dbReference>
<evidence type="ECO:0000256" key="7">
    <source>
        <dbReference type="ARBA" id="ARBA00022692"/>
    </source>
</evidence>
<evidence type="ECO:0000259" key="15">
    <source>
        <dbReference type="Pfam" id="PF01618"/>
    </source>
</evidence>
<protein>
    <submittedName>
        <fullName evidence="17">Flagellar motor stator protein MotA</fullName>
    </submittedName>
</protein>
<keyword evidence="3" id="KW-0813">Transport</keyword>
<evidence type="ECO:0000256" key="12">
    <source>
        <dbReference type="ARBA" id="ARBA00023136"/>
    </source>
</evidence>
<evidence type="ECO:0000256" key="3">
    <source>
        <dbReference type="ARBA" id="ARBA00022448"/>
    </source>
</evidence>
<dbReference type="Proteomes" id="UP001177769">
    <property type="component" value="Chromosome"/>
</dbReference>
<evidence type="ECO:0000256" key="10">
    <source>
        <dbReference type="ARBA" id="ARBA00022989"/>
    </source>
</evidence>
<feature type="transmembrane region" description="Helical" evidence="14">
    <location>
        <begin position="167"/>
        <end position="187"/>
    </location>
</feature>
<dbReference type="PANTHER" id="PTHR30433:SF4">
    <property type="entry name" value="MOTILITY PROTEIN A"/>
    <property type="match status" value="1"/>
</dbReference>
<comment type="similarity">
    <text evidence="2">Belongs to the MotA family.</text>
</comment>
<dbReference type="InterPro" id="IPR046786">
    <property type="entry name" value="MotA_N"/>
</dbReference>
<keyword evidence="11" id="KW-0406">Ion transport</keyword>
<feature type="transmembrane region" description="Helical" evidence="14">
    <location>
        <begin position="35"/>
        <end position="59"/>
    </location>
</feature>
<dbReference type="PANTHER" id="PTHR30433">
    <property type="entry name" value="CHEMOTAXIS PROTEIN MOTA"/>
    <property type="match status" value="1"/>
</dbReference>
<organism evidence="17 18">
    <name type="scientific">Paucibacter sediminis</name>
    <dbReference type="NCBI Taxonomy" id="3019553"/>
    <lineage>
        <taxon>Bacteria</taxon>
        <taxon>Pseudomonadati</taxon>
        <taxon>Pseudomonadota</taxon>
        <taxon>Betaproteobacteria</taxon>
        <taxon>Burkholderiales</taxon>
        <taxon>Sphaerotilaceae</taxon>
        <taxon>Roseateles</taxon>
    </lineage>
</organism>
<evidence type="ECO:0000313" key="17">
    <source>
        <dbReference type="EMBL" id="WIT11395.1"/>
    </source>
</evidence>
<keyword evidence="6" id="KW-0997">Cell inner membrane</keyword>
<feature type="transmembrane region" description="Helical" evidence="14">
    <location>
        <begin position="199"/>
        <end position="221"/>
    </location>
</feature>
<feature type="domain" description="Motility protein A N-terminal" evidence="16">
    <location>
        <begin position="4"/>
        <end position="89"/>
    </location>
</feature>
<keyword evidence="17" id="KW-0969">Cilium</keyword>
<evidence type="ECO:0000256" key="14">
    <source>
        <dbReference type="SAM" id="Phobius"/>
    </source>
</evidence>
<sequence>MQPFIGILIVLACVFGGFMLHGGNFGVIWQPVELLIIVGAGVGSVVLGNPRHVLGEMLLQLRKVMTRRRPGEEFQRQLLLLMYELLQTAAGGLKALDAHVEAPHESVLFKRYPLILAEPKLLHFIVDNFRLMAMGKINAHELEGVLEQELEAIHEEMAQPAKSLHKIAEAMPGFGILAAVLGIVMAMNTVAEGAGTAEIAVMVAAAMVGTFIGIFFCYAVLDPLANMMKQLVNEELQALESVKVVLVTHVSGKPALLAIDAGRRLVQLNIKPSFALLESWINQMQSAGDPDATPRRRATDRMPGERQGERQGERRAA</sequence>
<evidence type="ECO:0000256" key="9">
    <source>
        <dbReference type="ARBA" id="ARBA00022781"/>
    </source>
</evidence>
<dbReference type="NCBIfam" id="TIGR03818">
    <property type="entry name" value="MotA1"/>
    <property type="match status" value="1"/>
</dbReference>
<keyword evidence="5" id="KW-0145">Chemotaxis</keyword>
<name>A0AA95NC39_9BURK</name>
<keyword evidence="18" id="KW-1185">Reference proteome</keyword>
<gene>
    <name evidence="17" type="primary">motA</name>
    <name evidence="17" type="ORF">PFX98_21240</name>
</gene>
<dbReference type="RefSeq" id="WP_285232477.1">
    <property type="nucleotide sequence ID" value="NZ_CP116346.1"/>
</dbReference>
<evidence type="ECO:0000256" key="8">
    <source>
        <dbReference type="ARBA" id="ARBA00022779"/>
    </source>
</evidence>
<dbReference type="PROSITE" id="PS01307">
    <property type="entry name" value="MOTA"/>
    <property type="match status" value="1"/>
</dbReference>
<dbReference type="GO" id="GO:1902600">
    <property type="term" value="P:proton transmembrane transport"/>
    <property type="evidence" value="ECO:0007669"/>
    <property type="project" value="UniProtKB-KW"/>
</dbReference>
<keyword evidence="8" id="KW-0283">Flagellar rotation</keyword>
<dbReference type="KEGG" id="pais:PFX98_21240"/>
<comment type="subcellular location">
    <subcellularLocation>
        <location evidence="1">Cell inner membrane</location>
        <topology evidence="1">Multi-pass membrane protein</topology>
    </subcellularLocation>
</comment>
<evidence type="ECO:0000256" key="4">
    <source>
        <dbReference type="ARBA" id="ARBA00022475"/>
    </source>
</evidence>
<evidence type="ECO:0000256" key="5">
    <source>
        <dbReference type="ARBA" id="ARBA00022500"/>
    </source>
</evidence>
<feature type="compositionally biased region" description="Basic and acidic residues" evidence="13">
    <location>
        <begin position="292"/>
        <end position="317"/>
    </location>
</feature>
<feature type="region of interest" description="Disordered" evidence="13">
    <location>
        <begin position="285"/>
        <end position="317"/>
    </location>
</feature>
<keyword evidence="17" id="KW-0282">Flagellum</keyword>
<proteinExistence type="inferred from homology"/>
<evidence type="ECO:0000259" key="16">
    <source>
        <dbReference type="Pfam" id="PF20560"/>
    </source>
</evidence>
<dbReference type="GO" id="GO:0006935">
    <property type="term" value="P:chemotaxis"/>
    <property type="evidence" value="ECO:0007669"/>
    <property type="project" value="UniProtKB-KW"/>
</dbReference>
<evidence type="ECO:0000256" key="11">
    <source>
        <dbReference type="ARBA" id="ARBA00023065"/>
    </source>
</evidence>
<keyword evidence="10 14" id="KW-1133">Transmembrane helix</keyword>
<evidence type="ECO:0000256" key="1">
    <source>
        <dbReference type="ARBA" id="ARBA00004429"/>
    </source>
</evidence>
<feature type="transmembrane region" description="Helical" evidence="14">
    <location>
        <begin position="7"/>
        <end position="29"/>
    </location>
</feature>
<dbReference type="InterPro" id="IPR022522">
    <property type="entry name" value="Flagellar_motor_stator_MotA"/>
</dbReference>
<keyword evidence="9" id="KW-0375">Hydrogen ion transport</keyword>
<evidence type="ECO:0000256" key="6">
    <source>
        <dbReference type="ARBA" id="ARBA00022519"/>
    </source>
</evidence>
<dbReference type="GO" id="GO:0005886">
    <property type="term" value="C:plasma membrane"/>
    <property type="evidence" value="ECO:0007669"/>
    <property type="project" value="UniProtKB-SubCell"/>
</dbReference>
<dbReference type="GO" id="GO:0071978">
    <property type="term" value="P:bacterial-type flagellum-dependent swarming motility"/>
    <property type="evidence" value="ECO:0007669"/>
    <property type="project" value="InterPro"/>
</dbReference>
<dbReference type="InterPro" id="IPR047055">
    <property type="entry name" value="MotA-like"/>
</dbReference>
<keyword evidence="12 14" id="KW-0472">Membrane</keyword>
<dbReference type="Pfam" id="PF20560">
    <property type="entry name" value="MotA_N"/>
    <property type="match status" value="1"/>
</dbReference>
<evidence type="ECO:0000256" key="2">
    <source>
        <dbReference type="ARBA" id="ARBA00008038"/>
    </source>
</evidence>
<feature type="domain" description="MotA/TolQ/ExbB proton channel" evidence="15">
    <location>
        <begin position="135"/>
        <end position="240"/>
    </location>
</feature>
<keyword evidence="17" id="KW-0966">Cell projection</keyword>
<keyword evidence="4" id="KW-1003">Cell membrane</keyword>
<keyword evidence="7 14" id="KW-0812">Transmembrane</keyword>
<dbReference type="InterPro" id="IPR002898">
    <property type="entry name" value="MotA_ExbB_proton_chnl"/>
</dbReference>
<reference evidence="17" key="1">
    <citation type="submission" date="2023-01" db="EMBL/GenBank/DDBJ databases">
        <title>Whole genome sequence of Paucibacter sp. S2-9 isolated from pond sediment.</title>
        <authorList>
            <person name="Jung J.Y."/>
        </authorList>
    </citation>
    <scope>NUCLEOTIDE SEQUENCE</scope>
    <source>
        <strain evidence="17">S2-9</strain>
    </source>
</reference>
<evidence type="ECO:0000313" key="18">
    <source>
        <dbReference type="Proteomes" id="UP001177769"/>
    </source>
</evidence>
<evidence type="ECO:0000256" key="13">
    <source>
        <dbReference type="SAM" id="MobiDB-lite"/>
    </source>
</evidence>
<dbReference type="EMBL" id="CP116346">
    <property type="protein sequence ID" value="WIT11395.1"/>
    <property type="molecule type" value="Genomic_DNA"/>
</dbReference>
<dbReference type="AlphaFoldDB" id="A0AA95NC39"/>
<dbReference type="InterPro" id="IPR000540">
    <property type="entry name" value="Flag_MotA_CS"/>
</dbReference>
<accession>A0AA95NC39</accession>